<feature type="transmembrane region" description="Helical" evidence="1">
    <location>
        <begin position="219"/>
        <end position="241"/>
    </location>
</feature>
<dbReference type="EMBL" id="QGLK01000001">
    <property type="protein sequence ID" value="PXY89480.1"/>
    <property type="molecule type" value="Genomic_DNA"/>
</dbReference>
<evidence type="ECO:0000313" key="3">
    <source>
        <dbReference type="Proteomes" id="UP000248128"/>
    </source>
</evidence>
<protein>
    <recommendedName>
        <fullName evidence="4">Glucosyl transferase GtrII</fullName>
    </recommendedName>
</protein>
<dbReference type="OrthoDB" id="3238809at2"/>
<proteinExistence type="predicted"/>
<sequence>MKSALSRHALMPIESLKRHAGIALLAFILNAVAFAPLIARRHYSVDSYHLIDDQNAPWYLENGRYTWWRLTLMADRLGLNLVLRQRLFIAICIVGFSISLVVLTASFARLGGISSFGGQCCLCLTLSVVWINVFVLEFLLFPESAVSAAVGSIFVSFAVSLILGRRNAWLSAASLICLLIALGCYQSLVGVYLALALLGGCLTSLREGHEPFTRVMLRWAKVLGMAAFGSVFNVICVKYLIHIKYIVDPGRGAGLSLPNIVSNLKQVLKYQLSLLNNADGLMPKFSVTLIMLFLIALLVLSFRTRHNLPYGQLACAALVAYLAVFAPHYIEKNILLTPRSNMAFWAWVASMTTVFAVSLLVPRHQPFMVRASIEPVPEPERKVGVTVEGTEAFPGSCNGAQHVAVLIAVSGVFLLFSSLCMADIAYDAYVSNTQDQAYALSVAQKIKEHEASTGQRVTAIAIVPDASVHVKYDNVRYQRYELNRRIMNTPYSNYQMINYLSHSNLNKIKMPQSDYRRYFAGRDWNQLDLDQQLVFSGDKAYLALY</sequence>
<evidence type="ECO:0000313" key="2">
    <source>
        <dbReference type="EMBL" id="PXY89480.1"/>
    </source>
</evidence>
<feature type="transmembrane region" description="Helical" evidence="1">
    <location>
        <begin position="342"/>
        <end position="361"/>
    </location>
</feature>
<feature type="transmembrane region" description="Helical" evidence="1">
    <location>
        <begin position="145"/>
        <end position="163"/>
    </location>
</feature>
<dbReference type="RefSeq" id="WP_146210520.1">
    <property type="nucleotide sequence ID" value="NZ_QGLK01000001.1"/>
</dbReference>
<feature type="transmembrane region" description="Helical" evidence="1">
    <location>
        <begin position="175"/>
        <end position="199"/>
    </location>
</feature>
<keyword evidence="1" id="KW-0472">Membrane</keyword>
<name>A0A318MSC5_9BIFI</name>
<dbReference type="Pfam" id="PF14264">
    <property type="entry name" value="Glucos_trans_II"/>
    <property type="match status" value="1"/>
</dbReference>
<accession>A0A318MSC5</accession>
<evidence type="ECO:0008006" key="4">
    <source>
        <dbReference type="Google" id="ProtNLM"/>
    </source>
</evidence>
<feature type="transmembrane region" description="Helical" evidence="1">
    <location>
        <begin position="120"/>
        <end position="139"/>
    </location>
</feature>
<dbReference type="AlphaFoldDB" id="A0A318MSC5"/>
<keyword evidence="1" id="KW-0812">Transmembrane</keyword>
<feature type="transmembrane region" description="Helical" evidence="1">
    <location>
        <begin position="310"/>
        <end position="330"/>
    </location>
</feature>
<organism evidence="2 3">
    <name type="scientific">Bifidobacterium asteroides</name>
    <dbReference type="NCBI Taxonomy" id="1684"/>
    <lineage>
        <taxon>Bacteria</taxon>
        <taxon>Bacillati</taxon>
        <taxon>Actinomycetota</taxon>
        <taxon>Actinomycetes</taxon>
        <taxon>Bifidobacteriales</taxon>
        <taxon>Bifidobacteriaceae</taxon>
        <taxon>Bifidobacterium</taxon>
    </lineage>
</organism>
<feature type="transmembrane region" description="Helical" evidence="1">
    <location>
        <begin position="20"/>
        <end position="39"/>
    </location>
</feature>
<gene>
    <name evidence="2" type="ORF">DKK74_01035</name>
</gene>
<feature type="transmembrane region" description="Helical" evidence="1">
    <location>
        <begin position="285"/>
        <end position="304"/>
    </location>
</feature>
<feature type="transmembrane region" description="Helical" evidence="1">
    <location>
        <begin position="87"/>
        <end position="108"/>
    </location>
</feature>
<comment type="caution">
    <text evidence="2">The sequence shown here is derived from an EMBL/GenBank/DDBJ whole genome shotgun (WGS) entry which is preliminary data.</text>
</comment>
<dbReference type="Proteomes" id="UP000248128">
    <property type="component" value="Unassembled WGS sequence"/>
</dbReference>
<reference evidence="2 3" key="1">
    <citation type="submission" date="2018-05" db="EMBL/GenBank/DDBJ databases">
        <title>Reference genomes for bee gut microbiota database.</title>
        <authorList>
            <person name="Ellegaard K.M."/>
        </authorList>
    </citation>
    <scope>NUCLEOTIDE SEQUENCE [LARGE SCALE GENOMIC DNA]</scope>
    <source>
        <strain evidence="2 3">ESL0199</strain>
    </source>
</reference>
<evidence type="ECO:0000256" key="1">
    <source>
        <dbReference type="SAM" id="Phobius"/>
    </source>
</evidence>
<keyword evidence="1" id="KW-1133">Transmembrane helix</keyword>
<dbReference type="InterPro" id="IPR025686">
    <property type="entry name" value="Glucos_trans_II"/>
</dbReference>
<feature type="transmembrane region" description="Helical" evidence="1">
    <location>
        <begin position="403"/>
        <end position="426"/>
    </location>
</feature>